<feature type="repeat" description="TPR" evidence="1">
    <location>
        <begin position="270"/>
        <end position="303"/>
    </location>
</feature>
<keyword evidence="4" id="KW-1185">Reference proteome</keyword>
<organism evidence="3 4">
    <name type="scientific">candidate division CSSED10-310 bacterium</name>
    <dbReference type="NCBI Taxonomy" id="2855610"/>
    <lineage>
        <taxon>Bacteria</taxon>
        <taxon>Bacteria division CSSED10-310</taxon>
    </lineage>
</organism>
<dbReference type="SUPFAM" id="SSF53448">
    <property type="entry name" value="Nucleotide-diphospho-sugar transferases"/>
    <property type="match status" value="1"/>
</dbReference>
<dbReference type="InterPro" id="IPR011990">
    <property type="entry name" value="TPR-like_helical_dom_sf"/>
</dbReference>
<dbReference type="SUPFAM" id="SSF48452">
    <property type="entry name" value="TPR-like"/>
    <property type="match status" value="1"/>
</dbReference>
<dbReference type="CDD" id="cd02511">
    <property type="entry name" value="Beta4Glucosyltransferase"/>
    <property type="match status" value="1"/>
</dbReference>
<evidence type="ECO:0000256" key="1">
    <source>
        <dbReference type="PROSITE-ProRule" id="PRU00339"/>
    </source>
</evidence>
<evidence type="ECO:0000313" key="4">
    <source>
        <dbReference type="Proteomes" id="UP001594351"/>
    </source>
</evidence>
<dbReference type="InterPro" id="IPR019734">
    <property type="entry name" value="TPR_rpt"/>
</dbReference>
<gene>
    <name evidence="3" type="ORF">ACFL27_11785</name>
</gene>
<dbReference type="Pfam" id="PF13181">
    <property type="entry name" value="TPR_8"/>
    <property type="match status" value="1"/>
</dbReference>
<dbReference type="PROSITE" id="PS50005">
    <property type="entry name" value="TPR"/>
    <property type="match status" value="2"/>
</dbReference>
<keyword evidence="3" id="KW-0328">Glycosyltransferase</keyword>
<dbReference type="Pfam" id="PF00535">
    <property type="entry name" value="Glycos_transf_2"/>
    <property type="match status" value="1"/>
</dbReference>
<evidence type="ECO:0000313" key="3">
    <source>
        <dbReference type="EMBL" id="MFC1850865.1"/>
    </source>
</evidence>
<comment type="caution">
    <text evidence="3">The sequence shown here is derived from an EMBL/GenBank/DDBJ whole genome shotgun (WGS) entry which is preliminary data.</text>
</comment>
<keyword evidence="3" id="KW-0808">Transferase</keyword>
<dbReference type="InterPro" id="IPR001173">
    <property type="entry name" value="Glyco_trans_2-like"/>
</dbReference>
<dbReference type="SMART" id="SM00028">
    <property type="entry name" value="TPR"/>
    <property type="match status" value="3"/>
</dbReference>
<feature type="repeat" description="TPR" evidence="1">
    <location>
        <begin position="318"/>
        <end position="351"/>
    </location>
</feature>
<dbReference type="PANTHER" id="PTHR43630:SF2">
    <property type="entry name" value="GLYCOSYLTRANSFERASE"/>
    <property type="match status" value="1"/>
</dbReference>
<dbReference type="Proteomes" id="UP001594351">
    <property type="component" value="Unassembled WGS sequence"/>
</dbReference>
<dbReference type="InterPro" id="IPR029044">
    <property type="entry name" value="Nucleotide-diphossugar_trans"/>
</dbReference>
<proteinExistence type="predicted"/>
<feature type="domain" description="Glycosyltransferase 2-like" evidence="2">
    <location>
        <begin position="9"/>
        <end position="125"/>
    </location>
</feature>
<dbReference type="Gene3D" id="1.25.40.10">
    <property type="entry name" value="Tetratricopeptide repeat domain"/>
    <property type="match status" value="1"/>
</dbReference>
<dbReference type="Gene3D" id="3.90.550.10">
    <property type="entry name" value="Spore Coat Polysaccharide Biosynthesis Protein SpsA, Chain A"/>
    <property type="match status" value="1"/>
</dbReference>
<reference evidence="3 4" key="1">
    <citation type="submission" date="2024-09" db="EMBL/GenBank/DDBJ databases">
        <title>Laminarin stimulates single cell rates of sulfate reduction while oxygen inhibits transcriptomic activity in coastal marine sediment.</title>
        <authorList>
            <person name="Lindsay M."/>
            <person name="Orcutt B."/>
            <person name="Emerson D."/>
            <person name="Stepanauskas R."/>
            <person name="D'Angelo T."/>
        </authorList>
    </citation>
    <scope>NUCLEOTIDE SEQUENCE [LARGE SCALE GENOMIC DNA]</scope>
    <source>
        <strain evidence="3">SAG AM-311-K15</strain>
    </source>
</reference>
<dbReference type="EMBL" id="JBHPBY010000130">
    <property type="protein sequence ID" value="MFC1850865.1"/>
    <property type="molecule type" value="Genomic_DNA"/>
</dbReference>
<dbReference type="PANTHER" id="PTHR43630">
    <property type="entry name" value="POLY-BETA-1,6-N-ACETYL-D-GLUCOSAMINE SYNTHASE"/>
    <property type="match status" value="1"/>
</dbReference>
<evidence type="ECO:0000259" key="2">
    <source>
        <dbReference type="Pfam" id="PF00535"/>
    </source>
</evidence>
<name>A0ABV6YXE3_UNCC1</name>
<dbReference type="GO" id="GO:0016757">
    <property type="term" value="F:glycosyltransferase activity"/>
    <property type="evidence" value="ECO:0007669"/>
    <property type="project" value="UniProtKB-KW"/>
</dbReference>
<sequence length="369" mass="43320">MNEPELTACLIVRDEESVLSTCLKSIQSFVDELIIVDTGSTDQTKQIAEKFQTKLYDFEWCDDFSAARNEALKHATGDWILWIDADEQLDDTEPHYIKSLLTDSSKIAYTVRLFPKRNHTAYQSYRLFRNLPQIQFQGIIHESIYSSLLEVAENTHRETGHSLLAIKHCGYEHHQEVKHKRNMPLLYKRLKEEPTSIRCLWHLGFIQEQLGDETGAEDSWKTAIQVIQKNKEVISLDSLPYAYLIRLYLRKGNDIAALLEEALFRFPKQYELIWIKAQLLKSTHQYHDALNMFKQLIRIDPNSLVDQAIAYDYRIFQVLSYEPIGDCCYKLGRYKDSIAYYRKAEQVDPSKIEFYLKRSFVENLEQNKK</sequence>
<accession>A0ABV6YXE3</accession>
<protein>
    <submittedName>
        <fullName evidence="3">Glycosyltransferase</fullName>
        <ecNumber evidence="3">2.4.-.-</ecNumber>
    </submittedName>
</protein>
<dbReference type="EC" id="2.4.-.-" evidence="3"/>
<keyword evidence="1" id="KW-0802">TPR repeat</keyword>